<dbReference type="SUPFAM" id="SSF51905">
    <property type="entry name" value="FAD/NAD(P)-binding domain"/>
    <property type="match status" value="1"/>
</dbReference>
<dbReference type="NCBIfam" id="TIGR03467">
    <property type="entry name" value="HpnE"/>
    <property type="match status" value="1"/>
</dbReference>
<dbReference type="InterPro" id="IPR036188">
    <property type="entry name" value="FAD/NAD-bd_sf"/>
</dbReference>
<dbReference type="EMBL" id="JAMZEJ010000009">
    <property type="protein sequence ID" value="MCQ8242061.1"/>
    <property type="molecule type" value="Genomic_DNA"/>
</dbReference>
<sequence>MNENQRTPGGGGLTAPPERADEATGPAGGDPGSWSPALSGRHDNSVAAGGTAGGSRSRAGATVGAIAPGGAPAVERPAGQAPAGPDGVGSSGERDAGGRPAGNAAVDPALGTVHVIGGGLAGLSAALELAEAGRRVALYESGPACGGRARSYEDRQLGCRIDNGNHLLLSANEATFRFLDRIGARDTLMGPGVPLFPFANLADGARWSLDLSHGRVPWWLLRRDRRVPGMRLREVGGLLRLMRARRSETVAECLAGSGLLAERLMLPLAISVLNTRPEQGSAALLGAVMRESLAKGGAACVPWFPREGLSETFIDPAVARLRALGAIIRTGARVGGMELLHGRVGALMLPEGRLPLGPRDQVVLAVPAQSAPAVASGVLELRAPDEFESILNFHYRSDAGDFLRGDLHRARFVGLVGGIAEWVFVKPGILSVTVSAANHLSEHDNAELAERVWGEVRVAVRPYLRPGAPEEGLLPVPLPPHRVVREKRATFAATPWQEGLRPPGRTSLPNLVLAGDWTATGLPATIEGAMRSGSAAAALLLPTVGRSKRDRTRNESRRRSDRR</sequence>
<dbReference type="RefSeq" id="WP_422920816.1">
    <property type="nucleotide sequence ID" value="NZ_JAMZEJ010000009.1"/>
</dbReference>
<feature type="domain" description="Amine oxidase" evidence="2">
    <location>
        <begin position="120"/>
        <end position="540"/>
    </location>
</feature>
<dbReference type="Gene3D" id="3.50.50.60">
    <property type="entry name" value="FAD/NAD(P)-binding domain"/>
    <property type="match status" value="1"/>
</dbReference>
<evidence type="ECO:0000256" key="1">
    <source>
        <dbReference type="SAM" id="MobiDB-lite"/>
    </source>
</evidence>
<feature type="compositionally biased region" description="Low complexity" evidence="1">
    <location>
        <begin position="46"/>
        <end position="74"/>
    </location>
</feature>
<proteinExistence type="predicted"/>
<dbReference type="PANTHER" id="PTHR42923:SF47">
    <property type="entry name" value="BLR3003 PROTEIN"/>
    <property type="match status" value="1"/>
</dbReference>
<feature type="region of interest" description="Disordered" evidence="1">
    <location>
        <begin position="1"/>
        <end position="105"/>
    </location>
</feature>
<organism evidence="3 4">
    <name type="scientific">Rhizosaccharibacter radicis</name>
    <dbReference type="NCBI Taxonomy" id="2782605"/>
    <lineage>
        <taxon>Bacteria</taxon>
        <taxon>Pseudomonadati</taxon>
        <taxon>Pseudomonadota</taxon>
        <taxon>Alphaproteobacteria</taxon>
        <taxon>Acetobacterales</taxon>
        <taxon>Acetobacteraceae</taxon>
        <taxon>Rhizosaccharibacter</taxon>
    </lineage>
</organism>
<keyword evidence="4" id="KW-1185">Reference proteome</keyword>
<dbReference type="Gene3D" id="3.90.660.20">
    <property type="entry name" value="Protoporphyrinogen oxidase, mitochondrial, domain 2"/>
    <property type="match status" value="1"/>
</dbReference>
<evidence type="ECO:0000259" key="2">
    <source>
        <dbReference type="Pfam" id="PF01593"/>
    </source>
</evidence>
<feature type="compositionally biased region" description="Basic and acidic residues" evidence="1">
    <location>
        <begin position="552"/>
        <end position="563"/>
    </location>
</feature>
<dbReference type="InterPro" id="IPR050464">
    <property type="entry name" value="Zeta_carotene_desat/Oxidored"/>
</dbReference>
<dbReference type="InterPro" id="IPR002937">
    <property type="entry name" value="Amino_oxidase"/>
</dbReference>
<dbReference type="GO" id="GO:0016491">
    <property type="term" value="F:oxidoreductase activity"/>
    <property type="evidence" value="ECO:0007669"/>
    <property type="project" value="UniProtKB-KW"/>
</dbReference>
<dbReference type="Pfam" id="PF01593">
    <property type="entry name" value="Amino_oxidase"/>
    <property type="match status" value="1"/>
</dbReference>
<protein>
    <submittedName>
        <fullName evidence="3">Hydroxysqualene dehydroxylase HpnE</fullName>
        <ecNumber evidence="3">1.17.8.1</ecNumber>
    </submittedName>
</protein>
<dbReference type="PANTHER" id="PTHR42923">
    <property type="entry name" value="PROTOPORPHYRINOGEN OXIDASE"/>
    <property type="match status" value="1"/>
</dbReference>
<accession>A0ABT1W0D9</accession>
<keyword evidence="3" id="KW-0560">Oxidoreductase</keyword>
<comment type="caution">
    <text evidence="3">The sequence shown here is derived from an EMBL/GenBank/DDBJ whole genome shotgun (WGS) entry which is preliminary data.</text>
</comment>
<reference evidence="3 4" key="1">
    <citation type="submission" date="2022-06" db="EMBL/GenBank/DDBJ databases">
        <title>Rhizosaccharibacter gen. nov. sp. nov. KSS12, endophytic bacteria isolated from sugarcane.</title>
        <authorList>
            <person name="Pitiwittayakul N."/>
        </authorList>
    </citation>
    <scope>NUCLEOTIDE SEQUENCE [LARGE SCALE GENOMIC DNA]</scope>
    <source>
        <strain evidence="3 4">KSS12</strain>
    </source>
</reference>
<gene>
    <name evidence="3" type="primary">hpnE</name>
    <name evidence="3" type="ORF">NFI88_14570</name>
</gene>
<dbReference type="Gene3D" id="1.10.3110.10">
    <property type="entry name" value="protoporphyrinogen ix oxidase, domain 3"/>
    <property type="match status" value="1"/>
</dbReference>
<dbReference type="EC" id="1.17.8.1" evidence="3"/>
<evidence type="ECO:0000313" key="3">
    <source>
        <dbReference type="EMBL" id="MCQ8242061.1"/>
    </source>
</evidence>
<dbReference type="InterPro" id="IPR017830">
    <property type="entry name" value="SQase_HpnE"/>
</dbReference>
<feature type="region of interest" description="Disordered" evidence="1">
    <location>
        <begin position="540"/>
        <end position="563"/>
    </location>
</feature>
<evidence type="ECO:0000313" key="4">
    <source>
        <dbReference type="Proteomes" id="UP001524547"/>
    </source>
</evidence>
<dbReference type="Proteomes" id="UP001524547">
    <property type="component" value="Unassembled WGS sequence"/>
</dbReference>
<name>A0ABT1W0D9_9PROT</name>